<dbReference type="GO" id="GO:0003677">
    <property type="term" value="F:DNA binding"/>
    <property type="evidence" value="ECO:0007669"/>
    <property type="project" value="InterPro"/>
</dbReference>
<evidence type="ECO:0000313" key="2">
    <source>
        <dbReference type="Proteomes" id="UP000319949"/>
    </source>
</evidence>
<dbReference type="Proteomes" id="UP000319949">
    <property type="component" value="Unassembled WGS sequence"/>
</dbReference>
<gene>
    <name evidence="1" type="ORF">FBZ96_11960</name>
</gene>
<protein>
    <recommendedName>
        <fullName evidence="3">YdaS antitoxin of YdaST toxin-antitoxin system</fullName>
    </recommendedName>
</protein>
<dbReference type="AlphaFoldDB" id="A0A560CXJ8"/>
<comment type="caution">
    <text evidence="1">The sequence shown here is derived from an EMBL/GenBank/DDBJ whole genome shotgun (WGS) entry which is preliminary data.</text>
</comment>
<dbReference type="EMBL" id="VITK01000019">
    <property type="protein sequence ID" value="TWA89592.1"/>
    <property type="molecule type" value="Genomic_DNA"/>
</dbReference>
<sequence length="67" mass="7095">MTPKQFQAAIDRLGLSQVGAARLVGADPRTARRWVAGERSVPEPVAIILRLMLAGKITVGDVAAART</sequence>
<dbReference type="InterPro" id="IPR010982">
    <property type="entry name" value="Lambda_DNA-bd_dom_sf"/>
</dbReference>
<name>A0A560CXJ8_9BRAD</name>
<proteinExistence type="predicted"/>
<evidence type="ECO:0008006" key="3">
    <source>
        <dbReference type="Google" id="ProtNLM"/>
    </source>
</evidence>
<dbReference type="Gene3D" id="1.10.260.40">
    <property type="entry name" value="lambda repressor-like DNA-binding domains"/>
    <property type="match status" value="1"/>
</dbReference>
<accession>A0A560CXJ8</accession>
<dbReference type="SUPFAM" id="SSF47413">
    <property type="entry name" value="lambda repressor-like DNA-binding domains"/>
    <property type="match status" value="1"/>
</dbReference>
<keyword evidence="2" id="KW-1185">Reference proteome</keyword>
<evidence type="ECO:0000313" key="1">
    <source>
        <dbReference type="EMBL" id="TWA89592.1"/>
    </source>
</evidence>
<reference evidence="1 2" key="1">
    <citation type="submission" date="2019-06" db="EMBL/GenBank/DDBJ databases">
        <title>Genomic Encyclopedia of Type Strains, Phase IV (KMG-V): Genome sequencing to study the core and pangenomes of soil and plant-associated prokaryotes.</title>
        <authorList>
            <person name="Whitman W."/>
        </authorList>
    </citation>
    <scope>NUCLEOTIDE SEQUENCE [LARGE SCALE GENOMIC DNA]</scope>
    <source>
        <strain evidence="1 2">BR 510</strain>
    </source>
</reference>
<organism evidence="1 2">
    <name type="scientific">Bradyrhizobium stylosanthis</name>
    <dbReference type="NCBI Taxonomy" id="1803665"/>
    <lineage>
        <taxon>Bacteria</taxon>
        <taxon>Pseudomonadati</taxon>
        <taxon>Pseudomonadota</taxon>
        <taxon>Alphaproteobacteria</taxon>
        <taxon>Hyphomicrobiales</taxon>
        <taxon>Nitrobacteraceae</taxon>
        <taxon>Bradyrhizobium</taxon>
    </lineage>
</organism>